<evidence type="ECO:0000313" key="3">
    <source>
        <dbReference type="Proteomes" id="UP000008068"/>
    </source>
</evidence>
<dbReference type="EMBL" id="GL379879">
    <property type="protein sequence ID" value="EGT59976.1"/>
    <property type="molecule type" value="Genomic_DNA"/>
</dbReference>
<evidence type="ECO:0000313" key="2">
    <source>
        <dbReference type="EMBL" id="EGT59976.1"/>
    </source>
</evidence>
<keyword evidence="1" id="KW-1133">Transmembrane helix</keyword>
<organism evidence="3">
    <name type="scientific">Caenorhabditis brenneri</name>
    <name type="common">Nematode worm</name>
    <dbReference type="NCBI Taxonomy" id="135651"/>
    <lineage>
        <taxon>Eukaryota</taxon>
        <taxon>Metazoa</taxon>
        <taxon>Ecdysozoa</taxon>
        <taxon>Nematoda</taxon>
        <taxon>Chromadorea</taxon>
        <taxon>Rhabditida</taxon>
        <taxon>Rhabditina</taxon>
        <taxon>Rhabditomorpha</taxon>
        <taxon>Rhabditoidea</taxon>
        <taxon>Rhabditidae</taxon>
        <taxon>Peloderinae</taxon>
        <taxon>Caenorhabditis</taxon>
    </lineage>
</organism>
<gene>
    <name evidence="2" type="ORF">CAEBREN_10293</name>
</gene>
<keyword evidence="3" id="KW-1185">Reference proteome</keyword>
<reference evidence="3" key="1">
    <citation type="submission" date="2011-07" db="EMBL/GenBank/DDBJ databases">
        <authorList>
            <consortium name="Caenorhabditis brenneri Sequencing and Analysis Consortium"/>
            <person name="Wilson R.K."/>
        </authorList>
    </citation>
    <scope>NUCLEOTIDE SEQUENCE [LARGE SCALE GENOMIC DNA]</scope>
    <source>
        <strain evidence="3">PB2801</strain>
    </source>
</reference>
<dbReference type="Proteomes" id="UP000008068">
    <property type="component" value="Unassembled WGS sequence"/>
</dbReference>
<evidence type="ECO:0000256" key="1">
    <source>
        <dbReference type="SAM" id="Phobius"/>
    </source>
</evidence>
<dbReference type="HOGENOM" id="CLU_2063578_0_0_1"/>
<protein>
    <submittedName>
        <fullName evidence="2">Uncharacterized protein</fullName>
    </submittedName>
</protein>
<dbReference type="InParanoid" id="G0NGE2"/>
<dbReference type="AlphaFoldDB" id="G0NGE2"/>
<feature type="transmembrane region" description="Helical" evidence="1">
    <location>
        <begin position="7"/>
        <end position="27"/>
    </location>
</feature>
<proteinExistence type="predicted"/>
<accession>G0NGE2</accession>
<name>G0NGE2_CAEBE</name>
<keyword evidence="1" id="KW-0812">Transmembrane</keyword>
<keyword evidence="1" id="KW-0472">Membrane</keyword>
<sequence length="119" mass="13739">MATRCDYFTVCAVVTMCFLVMGFYLAVVQDYYFSALENNEFEVESNDAFNTKVSIALFWSIYTISALASFFFSWEIFFLVEWVLDKFCMPSLSEEYVALLAKHQAAQPDVEKQPIITDI</sequence>
<feature type="transmembrane region" description="Helical" evidence="1">
    <location>
        <begin position="56"/>
        <end position="80"/>
    </location>
</feature>